<accession>A0A1H5U7H6</accession>
<dbReference type="AlphaFoldDB" id="A0A1H5U7H6"/>
<dbReference type="Pfam" id="PF10050">
    <property type="entry name" value="DUF2284"/>
    <property type="match status" value="1"/>
</dbReference>
<dbReference type="RefSeq" id="WP_103895785.1">
    <property type="nucleotide sequence ID" value="NZ_FNUK01000008.1"/>
</dbReference>
<dbReference type="EMBL" id="FNUK01000008">
    <property type="protein sequence ID" value="SEF70291.1"/>
    <property type="molecule type" value="Genomic_DNA"/>
</dbReference>
<dbReference type="InterPro" id="IPR019271">
    <property type="entry name" value="DUF2284_metal-binding"/>
</dbReference>
<organism evidence="1 2">
    <name type="scientific">Caloramator fervidus</name>
    <dbReference type="NCBI Taxonomy" id="29344"/>
    <lineage>
        <taxon>Bacteria</taxon>
        <taxon>Bacillati</taxon>
        <taxon>Bacillota</taxon>
        <taxon>Clostridia</taxon>
        <taxon>Eubacteriales</taxon>
        <taxon>Clostridiaceae</taxon>
        <taxon>Caloramator</taxon>
    </lineage>
</organism>
<protein>
    <submittedName>
        <fullName evidence="1">Predicted metal-binding protein</fullName>
    </submittedName>
</protein>
<evidence type="ECO:0000313" key="1">
    <source>
        <dbReference type="EMBL" id="SEF70291.1"/>
    </source>
</evidence>
<dbReference type="OrthoDB" id="5420534at2"/>
<dbReference type="Proteomes" id="UP000242850">
    <property type="component" value="Unassembled WGS sequence"/>
</dbReference>
<proteinExistence type="predicted"/>
<evidence type="ECO:0000313" key="2">
    <source>
        <dbReference type="Proteomes" id="UP000242850"/>
    </source>
</evidence>
<keyword evidence="2" id="KW-1185">Reference proteome</keyword>
<reference evidence="2" key="1">
    <citation type="submission" date="2016-10" db="EMBL/GenBank/DDBJ databases">
        <authorList>
            <person name="Varghese N."/>
            <person name="Submissions S."/>
        </authorList>
    </citation>
    <scope>NUCLEOTIDE SEQUENCE [LARGE SCALE GENOMIC DNA]</scope>
    <source>
        <strain evidence="2">DSM 5463</strain>
    </source>
</reference>
<sequence>MHKINIQFNNNFIELKFCEFKYDDLIIDVEKVRNLCKEGCPNYGINGGCPPFSPTADILLKNKKFILLIAKTKTKNFSKERFAKTDTTLNKFLKGIGKYFKQKYAVEFLSPEHCTECKNCTIKEGCQNKDKRTISITGTGIVLSEVIEKLFNEKLEWAKEKSPEKLIKIMCIISDKFTEKILSDLQNVPCETFFVIK</sequence>
<name>A0A1H5U7H6_9CLOT</name>
<gene>
    <name evidence="1" type="ORF">SAMN05660865_00786</name>
</gene>